<keyword evidence="1" id="KW-1133">Transmembrane helix</keyword>
<sequence length="219" mass="26218">MIDRVERFSIKKKYILGALLVVIIAFLIDYSIGFWQSYLLKKKEELRKELENIAYFQIFPDIADINYKGDGHTYVIKFKIESIYPDTVYITNPQVTAYIQTGTVWTELPVYESNMQGQKQILELKNGTYYFYREVDIKPSIKYTEYLMPFYMHVKFNMMFFVMPKKYLDIKENIYENITTRYVDLYTYLKPYGISDEVILKKLNFPDNKVPIFIPMPPH</sequence>
<keyword evidence="1" id="KW-0472">Membrane</keyword>
<evidence type="ECO:0000256" key="1">
    <source>
        <dbReference type="SAM" id="Phobius"/>
    </source>
</evidence>
<dbReference type="KEGG" id="hte:Hydth_1022"/>
<gene>
    <name evidence="2" type="ordered locus">HTH_1026</name>
</gene>
<dbReference type="STRING" id="608538.HTH_1026"/>
<protein>
    <submittedName>
        <fullName evidence="2">Uncharacterized protein</fullName>
    </submittedName>
</protein>
<reference evidence="2 3" key="1">
    <citation type="journal article" date="2010" name="J. Bacteriol.">
        <title>Complete genome sequence of the thermophilic, obligately chemolithoautotrophic hydrogen-oxidizing bacterium Hydrogenobacter thermophilus TK-6.</title>
        <authorList>
            <person name="Arai H."/>
            <person name="Kanbe H."/>
            <person name="Ishii M."/>
            <person name="Igarashi Y."/>
        </authorList>
    </citation>
    <scope>NUCLEOTIDE SEQUENCE [LARGE SCALE GENOMIC DNA]</scope>
    <source>
        <strain evidence="3">DSM 6534 / IAM 12695 / TK-6 [Tokyo]</strain>
    </source>
</reference>
<dbReference type="Proteomes" id="UP000002574">
    <property type="component" value="Chromosome"/>
</dbReference>
<dbReference type="AlphaFoldDB" id="D3DI32"/>
<evidence type="ECO:0000313" key="3">
    <source>
        <dbReference type="Proteomes" id="UP000002574"/>
    </source>
</evidence>
<keyword evidence="3" id="KW-1185">Reference proteome</keyword>
<keyword evidence="1" id="KW-0812">Transmembrane</keyword>
<dbReference type="RefSeq" id="WP_012963664.1">
    <property type="nucleotide sequence ID" value="NC_013799.1"/>
</dbReference>
<accession>D3DI32</accession>
<evidence type="ECO:0000313" key="2">
    <source>
        <dbReference type="EMBL" id="BAI69484.1"/>
    </source>
</evidence>
<dbReference type="eggNOG" id="COG1136">
    <property type="taxonomic scope" value="Bacteria"/>
</dbReference>
<organism evidence="2 3">
    <name type="scientific">Hydrogenobacter thermophilus (strain DSM 6534 / IAM 12695 / TK-6)</name>
    <dbReference type="NCBI Taxonomy" id="608538"/>
    <lineage>
        <taxon>Bacteria</taxon>
        <taxon>Pseudomonadati</taxon>
        <taxon>Aquificota</taxon>
        <taxon>Aquificia</taxon>
        <taxon>Aquificales</taxon>
        <taxon>Aquificaceae</taxon>
        <taxon>Hydrogenobacter</taxon>
    </lineage>
</organism>
<feature type="transmembrane region" description="Helical" evidence="1">
    <location>
        <begin position="14"/>
        <end position="35"/>
    </location>
</feature>
<dbReference type="KEGG" id="hth:HTH_1026"/>
<dbReference type="EMBL" id="AP011112">
    <property type="protein sequence ID" value="BAI69484.1"/>
    <property type="molecule type" value="Genomic_DNA"/>
</dbReference>
<name>D3DI32_HYDTT</name>
<proteinExistence type="predicted"/>